<proteinExistence type="predicted"/>
<gene>
    <name evidence="1" type="ORF">QR680_003804</name>
</gene>
<accession>A0AA39LSY4</accession>
<protein>
    <submittedName>
        <fullName evidence="1">Uncharacterized protein</fullName>
    </submittedName>
</protein>
<keyword evidence="2" id="KW-1185">Reference proteome</keyword>
<name>A0AA39LSY4_9BILA</name>
<comment type="caution">
    <text evidence="1">The sequence shown here is derived from an EMBL/GenBank/DDBJ whole genome shotgun (WGS) entry which is preliminary data.</text>
</comment>
<evidence type="ECO:0000313" key="2">
    <source>
        <dbReference type="Proteomes" id="UP001175271"/>
    </source>
</evidence>
<dbReference type="EMBL" id="JAUCMV010000003">
    <property type="protein sequence ID" value="KAK0408154.1"/>
    <property type="molecule type" value="Genomic_DNA"/>
</dbReference>
<reference evidence="1" key="1">
    <citation type="submission" date="2023-06" db="EMBL/GenBank/DDBJ databases">
        <title>Genomic analysis of the entomopathogenic nematode Steinernema hermaphroditum.</title>
        <authorList>
            <person name="Schwarz E.M."/>
            <person name="Heppert J.K."/>
            <person name="Baniya A."/>
            <person name="Schwartz H.T."/>
            <person name="Tan C.-H."/>
            <person name="Antoshechkin I."/>
            <person name="Sternberg P.W."/>
            <person name="Goodrich-Blair H."/>
            <person name="Dillman A.R."/>
        </authorList>
    </citation>
    <scope>NUCLEOTIDE SEQUENCE</scope>
    <source>
        <strain evidence="1">PS9179</strain>
        <tissue evidence="1">Whole animal</tissue>
    </source>
</reference>
<sequence>MDTVPFIFCDAVVSTLTNLPNVQPFRSTWGAALETHQKMRQEFRLYINCLHPFIDHRDRKYPRPNKKEEHDVLADRSIAGESLLTRFRIAYRSVTCSTNSAQGLGIFSLSAKMNLRAGQLVASRMAFVPKIPLRTVHYNVHSQNERLRLATERANLLYKERTQKFLRQQIAYFFAQLMSKFKFF</sequence>
<evidence type="ECO:0000313" key="1">
    <source>
        <dbReference type="EMBL" id="KAK0408154.1"/>
    </source>
</evidence>
<dbReference type="Proteomes" id="UP001175271">
    <property type="component" value="Unassembled WGS sequence"/>
</dbReference>
<dbReference type="AlphaFoldDB" id="A0AA39LSY4"/>
<organism evidence="1 2">
    <name type="scientific">Steinernema hermaphroditum</name>
    <dbReference type="NCBI Taxonomy" id="289476"/>
    <lineage>
        <taxon>Eukaryota</taxon>
        <taxon>Metazoa</taxon>
        <taxon>Ecdysozoa</taxon>
        <taxon>Nematoda</taxon>
        <taxon>Chromadorea</taxon>
        <taxon>Rhabditida</taxon>
        <taxon>Tylenchina</taxon>
        <taxon>Panagrolaimomorpha</taxon>
        <taxon>Strongyloidoidea</taxon>
        <taxon>Steinernematidae</taxon>
        <taxon>Steinernema</taxon>
    </lineage>
</organism>